<dbReference type="CDD" id="cd03801">
    <property type="entry name" value="GT4_PimA-like"/>
    <property type="match status" value="1"/>
</dbReference>
<dbReference type="InterPro" id="IPR001173">
    <property type="entry name" value="Glyco_trans_2-like"/>
</dbReference>
<feature type="domain" description="Glycosyltransferase 2-like" evidence="3">
    <location>
        <begin position="8"/>
        <end position="107"/>
    </location>
</feature>
<dbReference type="PANTHER" id="PTHR46401:SF2">
    <property type="entry name" value="GLYCOSYLTRANSFERASE WBBK-RELATED"/>
    <property type="match status" value="1"/>
</dbReference>
<dbReference type="Gene3D" id="3.90.550.10">
    <property type="entry name" value="Spore Coat Polysaccharide Biosynthesis Protein SpsA, Chain A"/>
    <property type="match status" value="1"/>
</dbReference>
<dbReference type="GO" id="GO:0016757">
    <property type="term" value="F:glycosyltransferase activity"/>
    <property type="evidence" value="ECO:0007669"/>
    <property type="project" value="InterPro"/>
</dbReference>
<dbReference type="AlphaFoldDB" id="A0A6M3J3Z1"/>
<dbReference type="PANTHER" id="PTHR46401">
    <property type="entry name" value="GLYCOSYLTRANSFERASE WBBK-RELATED"/>
    <property type="match status" value="1"/>
</dbReference>
<protein>
    <submittedName>
        <fullName evidence="4">Putative glycosyltransferase</fullName>
    </submittedName>
</protein>
<dbReference type="SUPFAM" id="SSF53756">
    <property type="entry name" value="UDP-Glycosyltransferase/glycogen phosphorylase"/>
    <property type="match status" value="1"/>
</dbReference>
<organism evidence="4">
    <name type="scientific">viral metagenome</name>
    <dbReference type="NCBI Taxonomy" id="1070528"/>
    <lineage>
        <taxon>unclassified sequences</taxon>
        <taxon>metagenomes</taxon>
        <taxon>organismal metagenomes</taxon>
    </lineage>
</organism>
<dbReference type="InterPro" id="IPR029044">
    <property type="entry name" value="Nucleotide-diphossugar_trans"/>
</dbReference>
<dbReference type="Gene3D" id="3.40.50.11090">
    <property type="match status" value="1"/>
</dbReference>
<keyword evidence="1 4" id="KW-0808">Transferase</keyword>
<feature type="domain" description="Glycosyl transferase family 1" evidence="2">
    <location>
        <begin position="421"/>
        <end position="516"/>
    </location>
</feature>
<dbReference type="Gene3D" id="3.40.50.2000">
    <property type="entry name" value="Glycogen Phosphorylase B"/>
    <property type="match status" value="1"/>
</dbReference>
<evidence type="ECO:0000259" key="3">
    <source>
        <dbReference type="Pfam" id="PF00535"/>
    </source>
</evidence>
<accession>A0A6M3J3Z1</accession>
<sequence>MTFGIYCICQNEERFIRQCIEYSLTLKPDQFVIVDGGSTDNTLKIIKEYPQIDLYENPMGLDFSIQRNFALSKMKTDWMLAIDADELYSGLYPLRIQNMIEVGSEVIGYSFPTEHLMNHHIDADPHVRLFRNLPELKYKQETCEWLFYTDEQLPAHPCHMKLVKGQFKVEYIPDIYLIHFAYLKDPNIRRVKAKNYMKFNQSYGHSVPDKNFFLDKMDVIYVLEGTGMSGGIKVVFEHVNKLKQRGWNVRLFALEGQPYWFPLEVQVETFGSYEALTKELLNVDAIKIATWWKTAAPVVAGLGNNIGFYLIQDIETSYTQYKTEAQEVLLTYNLPLIHLCEAIWVKTELLKFGKIIEYISIGCDNTIFKPVEKERVKDRVLYLYRPFYLKNEHFFKESLYFMNGNNPKVITVGVDIPKDLNCSHLGFVSNSALADLYSTSRMYVMSSSHEGFGLPALEAMSCGCPVICTKAQGNEEFCIDNETALMCDTPQEMGEKITALLKNDHLWNKLSKNGIEMSKTYSWDKTIDKLERVLKLYA</sequence>
<dbReference type="InterPro" id="IPR001296">
    <property type="entry name" value="Glyco_trans_1"/>
</dbReference>
<dbReference type="Pfam" id="PF00534">
    <property type="entry name" value="Glycos_transf_1"/>
    <property type="match status" value="1"/>
</dbReference>
<dbReference type="EMBL" id="MT141501">
    <property type="protein sequence ID" value="QJA63622.1"/>
    <property type="molecule type" value="Genomic_DNA"/>
</dbReference>
<dbReference type="Pfam" id="PF00535">
    <property type="entry name" value="Glycos_transf_2"/>
    <property type="match status" value="1"/>
</dbReference>
<gene>
    <name evidence="4" type="ORF">MM415B00605_0031</name>
</gene>
<evidence type="ECO:0000313" key="4">
    <source>
        <dbReference type="EMBL" id="QJA63622.1"/>
    </source>
</evidence>
<proteinExistence type="predicted"/>
<evidence type="ECO:0000259" key="2">
    <source>
        <dbReference type="Pfam" id="PF00534"/>
    </source>
</evidence>
<evidence type="ECO:0000256" key="1">
    <source>
        <dbReference type="ARBA" id="ARBA00022679"/>
    </source>
</evidence>
<reference evidence="4" key="1">
    <citation type="submission" date="2020-03" db="EMBL/GenBank/DDBJ databases">
        <title>The deep terrestrial virosphere.</title>
        <authorList>
            <person name="Holmfeldt K."/>
            <person name="Nilsson E."/>
            <person name="Simone D."/>
            <person name="Lopez-Fernandez M."/>
            <person name="Wu X."/>
            <person name="de Brujin I."/>
            <person name="Lundin D."/>
            <person name="Andersson A."/>
            <person name="Bertilsson S."/>
            <person name="Dopson M."/>
        </authorList>
    </citation>
    <scope>NUCLEOTIDE SEQUENCE</scope>
    <source>
        <strain evidence="4">MM415B00605</strain>
    </source>
</reference>
<name>A0A6M3J3Z1_9ZZZZ</name>
<dbReference type="SUPFAM" id="SSF53448">
    <property type="entry name" value="Nucleotide-diphospho-sugar transferases"/>
    <property type="match status" value="1"/>
</dbReference>